<gene>
    <name evidence="7" type="ORF">BXY53_0771</name>
</gene>
<dbReference type="PROSITE" id="PS51635">
    <property type="entry name" value="PNPLA"/>
    <property type="match status" value="1"/>
</dbReference>
<evidence type="ECO:0000256" key="5">
    <source>
        <dbReference type="SAM" id="SignalP"/>
    </source>
</evidence>
<dbReference type="EMBL" id="QXDF01000001">
    <property type="protein sequence ID" value="RIA55699.1"/>
    <property type="molecule type" value="Genomic_DNA"/>
</dbReference>
<dbReference type="InterPro" id="IPR050301">
    <property type="entry name" value="NTE"/>
</dbReference>
<evidence type="ECO:0000259" key="6">
    <source>
        <dbReference type="PROSITE" id="PS51635"/>
    </source>
</evidence>
<dbReference type="PANTHER" id="PTHR14226">
    <property type="entry name" value="NEUROPATHY TARGET ESTERASE/SWISS CHEESE D.MELANOGASTER"/>
    <property type="match status" value="1"/>
</dbReference>
<evidence type="ECO:0000256" key="1">
    <source>
        <dbReference type="ARBA" id="ARBA00022801"/>
    </source>
</evidence>
<dbReference type="PROSITE" id="PS51318">
    <property type="entry name" value="TAT"/>
    <property type="match status" value="1"/>
</dbReference>
<keyword evidence="8" id="KW-1185">Reference proteome</keyword>
<dbReference type="SUPFAM" id="SSF52151">
    <property type="entry name" value="FabD/lysophospholipase-like"/>
    <property type="match status" value="1"/>
</dbReference>
<reference evidence="7 8" key="1">
    <citation type="submission" date="2018-08" db="EMBL/GenBank/DDBJ databases">
        <title>Genomic Encyclopedia of Archaeal and Bacterial Type Strains, Phase II (KMG-II): from individual species to whole genera.</title>
        <authorList>
            <person name="Goeker M."/>
        </authorList>
    </citation>
    <scope>NUCLEOTIDE SEQUENCE [LARGE SCALE GENOMIC DNA]</scope>
    <source>
        <strain evidence="7 8">DSM 5002</strain>
    </source>
</reference>
<dbReference type="InterPro" id="IPR006311">
    <property type="entry name" value="TAT_signal"/>
</dbReference>
<sequence length="323" mass="34427">MMSRRQILLSSVAAAAFAVTGSAPRSGVLAAFELGGDAHWREAQFEAGPRDGSIALALGGGAAKGLAHIPVLEAFDEMGIRPRVLAGTSMGALIGACYASGMRGREIRLYTADLFKSRIEVLRRIFGGPSTSWFQLLAFTKAAVLEPEALFGAALPDTLPGRFEDLSTPFKAIATDFHDQEQVILDRGPLLPAISASSALPVLLKPVELGGRVLIDGGFVNPTPFDILIGSAQFTVAVDVTGKQASPDRAVPGPLDAWIGAWHIVHRSLVDAKLRHVQPDILVRPDISAFNSMDFYEIDEILAAAEPAKDVIKRRVDALLADQ</sequence>
<dbReference type="InterPro" id="IPR016035">
    <property type="entry name" value="Acyl_Trfase/lysoPLipase"/>
</dbReference>
<accession>A0A397Q5I1</accession>
<keyword evidence="1 4" id="KW-0378">Hydrolase</keyword>
<dbReference type="PANTHER" id="PTHR14226:SF29">
    <property type="entry name" value="NEUROPATHY TARGET ESTERASE SWS"/>
    <property type="match status" value="1"/>
</dbReference>
<evidence type="ECO:0000256" key="2">
    <source>
        <dbReference type="ARBA" id="ARBA00022963"/>
    </source>
</evidence>
<dbReference type="GO" id="GO:0016042">
    <property type="term" value="P:lipid catabolic process"/>
    <property type="evidence" value="ECO:0007669"/>
    <property type="project" value="UniProtKB-UniRule"/>
</dbReference>
<dbReference type="AlphaFoldDB" id="A0A397Q5I1"/>
<evidence type="ECO:0000313" key="7">
    <source>
        <dbReference type="EMBL" id="RIA55699.1"/>
    </source>
</evidence>
<comment type="caution">
    <text evidence="4">Lacks conserved residue(s) required for the propagation of feature annotation.</text>
</comment>
<evidence type="ECO:0000256" key="3">
    <source>
        <dbReference type="ARBA" id="ARBA00023098"/>
    </source>
</evidence>
<organism evidence="7 8">
    <name type="scientific">Dichotomicrobium thermohalophilum</name>
    <dbReference type="NCBI Taxonomy" id="933063"/>
    <lineage>
        <taxon>Bacteria</taxon>
        <taxon>Pseudomonadati</taxon>
        <taxon>Pseudomonadota</taxon>
        <taxon>Alphaproteobacteria</taxon>
        <taxon>Hyphomicrobiales</taxon>
        <taxon>Hyphomicrobiaceae</taxon>
        <taxon>Dichotomicrobium</taxon>
    </lineage>
</organism>
<evidence type="ECO:0000256" key="4">
    <source>
        <dbReference type="PROSITE-ProRule" id="PRU01161"/>
    </source>
</evidence>
<keyword evidence="5" id="KW-0732">Signal</keyword>
<feature type="signal peptide" evidence="5">
    <location>
        <begin position="1"/>
        <end position="18"/>
    </location>
</feature>
<evidence type="ECO:0000313" key="8">
    <source>
        <dbReference type="Proteomes" id="UP000266273"/>
    </source>
</evidence>
<comment type="caution">
    <text evidence="7">The sequence shown here is derived from an EMBL/GenBank/DDBJ whole genome shotgun (WGS) entry which is preliminary data.</text>
</comment>
<dbReference type="Gene3D" id="3.40.1090.10">
    <property type="entry name" value="Cytosolic phospholipase A2 catalytic domain"/>
    <property type="match status" value="2"/>
</dbReference>
<keyword evidence="2 4" id="KW-0442">Lipid degradation</keyword>
<feature type="active site" description="Proton acceptor" evidence="4">
    <location>
        <position position="216"/>
    </location>
</feature>
<feature type="chain" id="PRO_5017413592" evidence="5">
    <location>
        <begin position="19"/>
        <end position="323"/>
    </location>
</feature>
<feature type="short sequence motif" description="GXSXG" evidence="4">
    <location>
        <begin position="87"/>
        <end position="91"/>
    </location>
</feature>
<keyword evidence="3 4" id="KW-0443">Lipid metabolism</keyword>
<feature type="domain" description="PNPLA" evidence="6">
    <location>
        <begin position="56"/>
        <end position="229"/>
    </location>
</feature>
<proteinExistence type="predicted"/>
<dbReference type="Proteomes" id="UP000266273">
    <property type="component" value="Unassembled WGS sequence"/>
</dbReference>
<feature type="active site" description="Nucleophile" evidence="4">
    <location>
        <position position="89"/>
    </location>
</feature>
<name>A0A397Q5I1_9HYPH</name>
<dbReference type="Pfam" id="PF01734">
    <property type="entry name" value="Patatin"/>
    <property type="match status" value="1"/>
</dbReference>
<dbReference type="InterPro" id="IPR002641">
    <property type="entry name" value="PNPLA_dom"/>
</dbReference>
<dbReference type="GO" id="GO:0016787">
    <property type="term" value="F:hydrolase activity"/>
    <property type="evidence" value="ECO:0007669"/>
    <property type="project" value="UniProtKB-UniRule"/>
</dbReference>
<feature type="short sequence motif" description="DGA/G" evidence="4">
    <location>
        <begin position="216"/>
        <end position="218"/>
    </location>
</feature>
<protein>
    <submittedName>
        <fullName evidence="7">NTE family protein</fullName>
    </submittedName>
</protein>